<evidence type="ECO:0000259" key="8">
    <source>
        <dbReference type="SMART" id="SM00839"/>
    </source>
</evidence>
<feature type="site" description="Important for catalysis" evidence="6">
    <location>
        <position position="161"/>
    </location>
</feature>
<dbReference type="PROSITE" id="PS00074">
    <property type="entry name" value="GLFV_DEHYDROGENASE"/>
    <property type="match status" value="1"/>
</dbReference>
<dbReference type="PANTHER" id="PTHR11606">
    <property type="entry name" value="GLUTAMATE DEHYDROGENASE"/>
    <property type="match status" value="1"/>
</dbReference>
<evidence type="ECO:0000313" key="10">
    <source>
        <dbReference type="Proteomes" id="UP000183407"/>
    </source>
</evidence>
<dbReference type="SUPFAM" id="SSF53223">
    <property type="entry name" value="Aminoacid dehydrogenase-like, N-terminal domain"/>
    <property type="match status" value="1"/>
</dbReference>
<evidence type="ECO:0000256" key="2">
    <source>
        <dbReference type="ARBA" id="ARBA00023002"/>
    </source>
</evidence>
<dbReference type="InterPro" id="IPR006097">
    <property type="entry name" value="Glu/Leu/Phe/Val/Trp_DH_dimer"/>
</dbReference>
<evidence type="ECO:0000256" key="7">
    <source>
        <dbReference type="RuleBase" id="RU004417"/>
    </source>
</evidence>
<dbReference type="InterPro" id="IPR033524">
    <property type="entry name" value="Glu/Leu/Phe/Val_DH_AS"/>
</dbReference>
<name>A0A1H5EJM3_RHOJO</name>
<feature type="binding site" evidence="5">
    <location>
        <position position="205"/>
    </location>
    <ligand>
        <name>NAD(+)</name>
        <dbReference type="ChEBI" id="CHEBI:57540"/>
    </ligand>
</feature>
<feature type="active site" description="Proton donor" evidence="4">
    <location>
        <position position="121"/>
    </location>
</feature>
<evidence type="ECO:0000256" key="5">
    <source>
        <dbReference type="PIRSR" id="PIRSR000185-2"/>
    </source>
</evidence>
<feature type="binding site" evidence="5">
    <location>
        <position position="364"/>
    </location>
    <ligand>
        <name>substrate</name>
    </ligand>
</feature>
<dbReference type="InterPro" id="IPR006096">
    <property type="entry name" value="Glu/Leu/Phe/Val/Trp_DH_C"/>
</dbReference>
<dbReference type="InterPro" id="IPR046346">
    <property type="entry name" value="Aminoacid_DH-like_N_sf"/>
</dbReference>
<dbReference type="CDD" id="cd01076">
    <property type="entry name" value="NAD_bind_1_Glu_DH"/>
    <property type="match status" value="1"/>
</dbReference>
<dbReference type="PIRSF" id="PIRSF000185">
    <property type="entry name" value="Glu_DH"/>
    <property type="match status" value="1"/>
</dbReference>
<dbReference type="OrthoDB" id="9803297at2"/>
<dbReference type="EMBL" id="FNTL01000004">
    <property type="protein sequence ID" value="SED91322.1"/>
    <property type="molecule type" value="Genomic_DNA"/>
</dbReference>
<evidence type="ECO:0000256" key="4">
    <source>
        <dbReference type="PIRSR" id="PIRSR000185-1"/>
    </source>
</evidence>
<keyword evidence="5" id="KW-0520">NAD</keyword>
<feature type="binding site" evidence="5">
    <location>
        <position position="109"/>
    </location>
    <ligand>
        <name>substrate</name>
    </ligand>
</feature>
<comment type="similarity">
    <text evidence="1 3 7">Belongs to the Glu/Leu/Phe/Val dehydrogenases family.</text>
</comment>
<evidence type="ECO:0000313" key="9">
    <source>
        <dbReference type="EMBL" id="SED91322.1"/>
    </source>
</evidence>
<dbReference type="RefSeq" id="WP_083400602.1">
    <property type="nucleotide sequence ID" value="NZ_FNTL01000004.1"/>
</dbReference>
<proteinExistence type="inferred from homology"/>
<dbReference type="GO" id="GO:0004352">
    <property type="term" value="F:glutamate dehydrogenase (NAD+) activity"/>
    <property type="evidence" value="ECO:0007669"/>
    <property type="project" value="TreeGrafter"/>
</dbReference>
<reference evidence="10" key="1">
    <citation type="submission" date="2016-10" db="EMBL/GenBank/DDBJ databases">
        <authorList>
            <person name="Varghese N."/>
        </authorList>
    </citation>
    <scope>NUCLEOTIDE SEQUENCE [LARGE SCALE GENOMIC DNA]</scope>
    <source>
        <strain evidence="10">DSM 44719</strain>
    </source>
</reference>
<gene>
    <name evidence="9" type="ORF">SAMN04490220_6015</name>
</gene>
<evidence type="ECO:0000256" key="6">
    <source>
        <dbReference type="PIRSR" id="PIRSR000185-3"/>
    </source>
</evidence>
<dbReference type="Gene3D" id="3.40.50.10860">
    <property type="entry name" value="Leucine Dehydrogenase, chain A, domain 1"/>
    <property type="match status" value="1"/>
</dbReference>
<dbReference type="PRINTS" id="PR00082">
    <property type="entry name" value="GLFDHDRGNASE"/>
</dbReference>
<dbReference type="InterPro" id="IPR006095">
    <property type="entry name" value="Glu/Leu/Phe/Val/Trp_DH"/>
</dbReference>
<protein>
    <recommendedName>
        <fullName evidence="3">Glutamate dehydrogenase</fullName>
    </recommendedName>
</protein>
<feature type="binding site" evidence="5">
    <location>
        <position position="85"/>
    </location>
    <ligand>
        <name>substrate</name>
    </ligand>
</feature>
<organism evidence="9 10">
    <name type="scientific">Rhodococcus jostii</name>
    <dbReference type="NCBI Taxonomy" id="132919"/>
    <lineage>
        <taxon>Bacteria</taxon>
        <taxon>Bacillati</taxon>
        <taxon>Actinomycetota</taxon>
        <taxon>Actinomycetes</taxon>
        <taxon>Mycobacteriales</taxon>
        <taxon>Nocardiaceae</taxon>
        <taxon>Rhodococcus</taxon>
    </lineage>
</organism>
<dbReference type="Pfam" id="PF02812">
    <property type="entry name" value="ELFV_dehydrog_N"/>
    <property type="match status" value="1"/>
</dbReference>
<dbReference type="Pfam" id="PF00208">
    <property type="entry name" value="ELFV_dehydrog"/>
    <property type="match status" value="1"/>
</dbReference>
<dbReference type="Gene3D" id="3.40.50.720">
    <property type="entry name" value="NAD(P)-binding Rossmann-like Domain"/>
    <property type="match status" value="1"/>
</dbReference>
<dbReference type="AlphaFoldDB" id="A0A1H5EJM3"/>
<dbReference type="Proteomes" id="UP000183407">
    <property type="component" value="Unassembled WGS sequence"/>
</dbReference>
<evidence type="ECO:0000256" key="1">
    <source>
        <dbReference type="ARBA" id="ARBA00006382"/>
    </source>
</evidence>
<dbReference type="PANTHER" id="PTHR11606:SF13">
    <property type="entry name" value="GLUTAMATE DEHYDROGENASE 1, MITOCHONDRIAL"/>
    <property type="match status" value="1"/>
</dbReference>
<dbReference type="InterPro" id="IPR036291">
    <property type="entry name" value="NAD(P)-bd_dom_sf"/>
</dbReference>
<keyword evidence="5" id="KW-0547">Nucleotide-binding</keyword>
<keyword evidence="2 3" id="KW-0560">Oxidoreductase</keyword>
<accession>A0A1H5EJM3</accession>
<dbReference type="GO" id="GO:0000166">
    <property type="term" value="F:nucleotide binding"/>
    <property type="evidence" value="ECO:0007669"/>
    <property type="project" value="UniProtKB-KW"/>
</dbReference>
<sequence length="431" mass="45674">MTVHELALPVSAPDRVTPGALAHRAALSQLRDATDILGLDDGMYRLLATPRRSLTVSVPLRRESGRVEVYSGYRVQHNLTRGPGKGGVRFHPDSDIDEVTALAMWMTWKCALLGLPYGGAKGGIAIDPRGLTRSEKERLTRRYTQEILPFIGPDKDIPAPDVNTDESTMAWMMDTYSVNAGYSVHGATTGKPLTVGGSNGRAGATSRGVVLAALDAMRHSNIDPVGRTVAVQGFGKVGAGAARFFADEGCRVVAVSDISGGCYQSGGLDIAKLEAWAAAGETLASYPHADRVTNRELLSLDVDVLVPAAMDGVLTADNAADVRARMIVEGANGPTSPEADAVFQSNGVTVVPDILANAGGVVVSYLEWVQNLQAFSWTGAEVDRKLCVFMQNASRSVWALASEKSLTLRRAAHVIGVGQVAEAHEARGLFP</sequence>
<dbReference type="InterPro" id="IPR014362">
    <property type="entry name" value="Glu_DH"/>
</dbReference>
<feature type="domain" description="Glutamate/phenylalanine/leucine/valine/L-tryptophan dehydrogenase C-terminal" evidence="8">
    <location>
        <begin position="198"/>
        <end position="428"/>
    </location>
</feature>
<dbReference type="SMART" id="SM00839">
    <property type="entry name" value="ELFV_dehydrog"/>
    <property type="match status" value="1"/>
</dbReference>
<evidence type="ECO:0000256" key="3">
    <source>
        <dbReference type="PIRNR" id="PIRNR000185"/>
    </source>
</evidence>
<dbReference type="SUPFAM" id="SSF51735">
    <property type="entry name" value="NAD(P)-binding Rossmann-fold domains"/>
    <property type="match status" value="1"/>
</dbReference>
<dbReference type="InterPro" id="IPR033922">
    <property type="entry name" value="NAD_bind_Glu_DH"/>
</dbReference>
<dbReference type="GO" id="GO:0006538">
    <property type="term" value="P:L-glutamate catabolic process"/>
    <property type="evidence" value="ECO:0007669"/>
    <property type="project" value="TreeGrafter"/>
</dbReference>